<organism evidence="2 3">
    <name type="scientific">Halteria grandinella</name>
    <dbReference type="NCBI Taxonomy" id="5974"/>
    <lineage>
        <taxon>Eukaryota</taxon>
        <taxon>Sar</taxon>
        <taxon>Alveolata</taxon>
        <taxon>Ciliophora</taxon>
        <taxon>Intramacronucleata</taxon>
        <taxon>Spirotrichea</taxon>
        <taxon>Stichotrichia</taxon>
        <taxon>Sporadotrichida</taxon>
        <taxon>Halteriidae</taxon>
        <taxon>Halteria</taxon>
    </lineage>
</organism>
<name>A0A8J8NE08_HALGN</name>
<evidence type="ECO:0000313" key="3">
    <source>
        <dbReference type="Proteomes" id="UP000785679"/>
    </source>
</evidence>
<accession>A0A8J8NE08</accession>
<sequence length="159" mass="17997">MSIHSLVLLCATFLIQVTRGIQFFPSFNTGRSTQRSPYQDSPFFYNTCEELGDFTLDLGDKDVCISCRGIFPGCRRCIPQTENSTSAFMCDSCDAGMYLMPVEYLSQDQEQGTKRYRVCVPDCNAANSAMVNNPEKLRCEYLGQYCHFGNYTHGCLRSH</sequence>
<feature type="signal peptide" evidence="1">
    <location>
        <begin position="1"/>
        <end position="20"/>
    </location>
</feature>
<feature type="chain" id="PRO_5035172155" evidence="1">
    <location>
        <begin position="21"/>
        <end position="159"/>
    </location>
</feature>
<dbReference type="AlphaFoldDB" id="A0A8J8NE08"/>
<proteinExistence type="predicted"/>
<comment type="caution">
    <text evidence="2">The sequence shown here is derived from an EMBL/GenBank/DDBJ whole genome shotgun (WGS) entry which is preliminary data.</text>
</comment>
<keyword evidence="3" id="KW-1185">Reference proteome</keyword>
<protein>
    <submittedName>
        <fullName evidence="2">Uncharacterized protein</fullName>
    </submittedName>
</protein>
<dbReference type="EMBL" id="RRYP01020431">
    <property type="protein sequence ID" value="TNV72929.1"/>
    <property type="molecule type" value="Genomic_DNA"/>
</dbReference>
<keyword evidence="1" id="KW-0732">Signal</keyword>
<reference evidence="2" key="1">
    <citation type="submission" date="2019-06" db="EMBL/GenBank/DDBJ databases">
        <authorList>
            <person name="Zheng W."/>
        </authorList>
    </citation>
    <scope>NUCLEOTIDE SEQUENCE</scope>
    <source>
        <strain evidence="2">QDHG01</strain>
    </source>
</reference>
<evidence type="ECO:0000313" key="2">
    <source>
        <dbReference type="EMBL" id="TNV72929.1"/>
    </source>
</evidence>
<gene>
    <name evidence="2" type="ORF">FGO68_gene1378</name>
</gene>
<evidence type="ECO:0000256" key="1">
    <source>
        <dbReference type="SAM" id="SignalP"/>
    </source>
</evidence>
<dbReference type="Proteomes" id="UP000785679">
    <property type="component" value="Unassembled WGS sequence"/>
</dbReference>